<dbReference type="PANTHER" id="PTHR34220">
    <property type="entry name" value="SENSOR HISTIDINE KINASE YPDA"/>
    <property type="match status" value="1"/>
</dbReference>
<protein>
    <recommendedName>
        <fullName evidence="2">histidine kinase</fullName>
        <ecNumber evidence="2">2.7.13.3</ecNumber>
    </recommendedName>
</protein>
<dbReference type="EC" id="2.7.13.3" evidence="2"/>
<keyword evidence="7" id="KW-0808">Transferase</keyword>
<comment type="caution">
    <text evidence="7">The sequence shown here is derived from an EMBL/GenBank/DDBJ whole genome shotgun (WGS) entry which is preliminary data.</text>
</comment>
<dbReference type="InterPro" id="IPR010559">
    <property type="entry name" value="Sig_transdc_His_kin_internal"/>
</dbReference>
<evidence type="ECO:0000256" key="2">
    <source>
        <dbReference type="ARBA" id="ARBA00012438"/>
    </source>
</evidence>
<feature type="transmembrane region" description="Helical" evidence="5">
    <location>
        <begin position="21"/>
        <end position="46"/>
    </location>
</feature>
<evidence type="ECO:0000256" key="5">
    <source>
        <dbReference type="SAM" id="Phobius"/>
    </source>
</evidence>
<dbReference type="InterPro" id="IPR050640">
    <property type="entry name" value="Bact_2-comp_sensor_kinase"/>
</dbReference>
<evidence type="ECO:0000313" key="7">
    <source>
        <dbReference type="EMBL" id="KKI51639.1"/>
    </source>
</evidence>
<dbReference type="InterPro" id="IPR005467">
    <property type="entry name" value="His_kinase_dom"/>
</dbReference>
<dbReference type="SMART" id="SM00387">
    <property type="entry name" value="HATPase_c"/>
    <property type="match status" value="1"/>
</dbReference>
<keyword evidence="5" id="KW-0472">Membrane</keyword>
<evidence type="ECO:0000256" key="3">
    <source>
        <dbReference type="ARBA" id="ARBA00022777"/>
    </source>
</evidence>
<gene>
    <name evidence="7" type="ORF">CHK_0805</name>
</gene>
<dbReference type="GO" id="GO:0000155">
    <property type="term" value="F:phosphorelay sensor kinase activity"/>
    <property type="evidence" value="ECO:0007669"/>
    <property type="project" value="InterPro"/>
</dbReference>
<dbReference type="RefSeq" id="WP_052740275.1">
    <property type="nucleotide sequence ID" value="NZ_LAYJ01000068.1"/>
</dbReference>
<keyword evidence="8" id="KW-1185">Reference proteome</keyword>
<dbReference type="InterPro" id="IPR004358">
    <property type="entry name" value="Sig_transdc_His_kin-like_C"/>
</dbReference>
<dbReference type="OrthoDB" id="9809348at2"/>
<dbReference type="AlphaFoldDB" id="A0A0M2NGH4"/>
<sequence>MVSMFSRFKKMLFKNSRTFRVHKIGASLIALFSICIAALIIFPVIYTTVFFKLQTRQEEAMRDYEANLAFGTMELFLLHPDTYELAPLQDSSAVFAIRDEQGKLVYSTGPTPESVLTSSSFSLSGVSDTDGYTAYYQRLSNGYTVYCVYPPKSEESPLLLWASFLYLVLFAIIIFVIKKKIYDPITKVENVLHGVVKGETDLQFDHLKKSDPFSPMFSDLNMLFDNMKTLMLRESNAQLVKKQAELDALQSQINPHFLYNTLESIRGQAIEYGMKDIEIMTRSLSKLFRYSISNHNTLVSLREELDNVDNYLYIQHLRFNNKFEKADHVDEDALLCQVPKLIIQPIVENAIYHGLEMKIGRGLITISAYITESLLIINIQDDGLGIQEGKLKELNAVLAEGHTQITSSKKGASVGLCNVNARIKLMFGKNYGINLYSTEGVGTDVQLTLPRIDASKP</sequence>
<dbReference type="SUPFAM" id="SSF55874">
    <property type="entry name" value="ATPase domain of HSP90 chaperone/DNA topoisomerase II/histidine kinase"/>
    <property type="match status" value="1"/>
</dbReference>
<keyword evidence="3 7" id="KW-0418">Kinase</keyword>
<organism evidence="7 8">
    <name type="scientific">Christensenella hongkongensis</name>
    <dbReference type="NCBI Taxonomy" id="270498"/>
    <lineage>
        <taxon>Bacteria</taxon>
        <taxon>Bacillati</taxon>
        <taxon>Bacillota</taxon>
        <taxon>Clostridia</taxon>
        <taxon>Christensenellales</taxon>
        <taxon>Christensenellaceae</taxon>
        <taxon>Christensenella</taxon>
    </lineage>
</organism>
<reference evidence="7 8" key="1">
    <citation type="submission" date="2015-04" db="EMBL/GenBank/DDBJ databases">
        <title>Draft genome sequence of bacteremic isolate Catabacter hongkongensis type strain HKU16T.</title>
        <authorList>
            <person name="Lau S.K."/>
            <person name="Teng J.L."/>
            <person name="Huang Y."/>
            <person name="Curreem S.O."/>
            <person name="Tsui S.K."/>
            <person name="Woo P.C."/>
        </authorList>
    </citation>
    <scope>NUCLEOTIDE SEQUENCE [LARGE SCALE GENOMIC DNA]</scope>
    <source>
        <strain evidence="7 8">HKU16</strain>
    </source>
</reference>
<dbReference type="STRING" id="270498.CHK_0805"/>
<dbReference type="PANTHER" id="PTHR34220:SF7">
    <property type="entry name" value="SENSOR HISTIDINE KINASE YPDA"/>
    <property type="match status" value="1"/>
</dbReference>
<dbReference type="InterPro" id="IPR036890">
    <property type="entry name" value="HATPase_C_sf"/>
</dbReference>
<dbReference type="Pfam" id="PF06580">
    <property type="entry name" value="His_kinase"/>
    <property type="match status" value="1"/>
</dbReference>
<comment type="catalytic activity">
    <reaction evidence="1">
        <text>ATP + protein L-histidine = ADP + protein N-phospho-L-histidine.</text>
        <dbReference type="EC" id="2.7.13.3"/>
    </reaction>
</comment>
<name>A0A0M2NGH4_9FIRM</name>
<proteinExistence type="predicted"/>
<evidence type="ECO:0000259" key="6">
    <source>
        <dbReference type="PROSITE" id="PS50109"/>
    </source>
</evidence>
<keyword evidence="5" id="KW-0812">Transmembrane</keyword>
<evidence type="ECO:0000256" key="4">
    <source>
        <dbReference type="ARBA" id="ARBA00023012"/>
    </source>
</evidence>
<evidence type="ECO:0000313" key="8">
    <source>
        <dbReference type="Proteomes" id="UP000034076"/>
    </source>
</evidence>
<dbReference type="EMBL" id="LAYJ01000068">
    <property type="protein sequence ID" value="KKI51639.1"/>
    <property type="molecule type" value="Genomic_DNA"/>
</dbReference>
<evidence type="ECO:0000256" key="1">
    <source>
        <dbReference type="ARBA" id="ARBA00000085"/>
    </source>
</evidence>
<dbReference type="Proteomes" id="UP000034076">
    <property type="component" value="Unassembled WGS sequence"/>
</dbReference>
<dbReference type="GO" id="GO:0016020">
    <property type="term" value="C:membrane"/>
    <property type="evidence" value="ECO:0007669"/>
    <property type="project" value="InterPro"/>
</dbReference>
<dbReference type="Pfam" id="PF02518">
    <property type="entry name" value="HATPase_c"/>
    <property type="match status" value="1"/>
</dbReference>
<keyword evidence="4" id="KW-0902">Two-component regulatory system</keyword>
<keyword evidence="5" id="KW-1133">Transmembrane helix</keyword>
<feature type="transmembrane region" description="Helical" evidence="5">
    <location>
        <begin position="158"/>
        <end position="177"/>
    </location>
</feature>
<dbReference type="InterPro" id="IPR003594">
    <property type="entry name" value="HATPase_dom"/>
</dbReference>
<feature type="domain" description="Histidine kinase" evidence="6">
    <location>
        <begin position="342"/>
        <end position="453"/>
    </location>
</feature>
<accession>A0A0M2NGH4</accession>
<dbReference type="PRINTS" id="PR00344">
    <property type="entry name" value="BCTRLSENSOR"/>
</dbReference>
<dbReference type="PROSITE" id="PS50109">
    <property type="entry name" value="HIS_KIN"/>
    <property type="match status" value="1"/>
</dbReference>
<dbReference type="Gene3D" id="3.30.565.10">
    <property type="entry name" value="Histidine kinase-like ATPase, C-terminal domain"/>
    <property type="match status" value="1"/>
</dbReference>